<dbReference type="Gene3D" id="1.20.1070.10">
    <property type="entry name" value="Rhodopsin 7-helix transmembrane proteins"/>
    <property type="match status" value="1"/>
</dbReference>
<proteinExistence type="predicted"/>
<dbReference type="GO" id="GO:0005549">
    <property type="term" value="F:odorant binding"/>
    <property type="evidence" value="ECO:0007669"/>
    <property type="project" value="TreeGrafter"/>
</dbReference>
<keyword evidence="2 5" id="KW-0812">Transmembrane</keyword>
<evidence type="ECO:0000313" key="7">
    <source>
        <dbReference type="Proteomes" id="UP000504632"/>
    </source>
</evidence>
<keyword evidence="8" id="KW-0675">Receptor</keyword>
<dbReference type="RefSeq" id="XP_030629307.1">
    <property type="nucleotide sequence ID" value="XM_030773447.1"/>
</dbReference>
<feature type="transmembrane region" description="Helical" evidence="5">
    <location>
        <begin position="322"/>
        <end position="340"/>
    </location>
</feature>
<feature type="transmembrane region" description="Helical" evidence="5">
    <location>
        <begin position="241"/>
        <end position="266"/>
    </location>
</feature>
<dbReference type="GO" id="GO:0004984">
    <property type="term" value="F:olfactory receptor activity"/>
    <property type="evidence" value="ECO:0007669"/>
    <property type="project" value="TreeGrafter"/>
</dbReference>
<dbReference type="InterPro" id="IPR052921">
    <property type="entry name" value="GPCR1_Superfamily_Member"/>
</dbReference>
<dbReference type="PANTHER" id="PTHR26451:SF928">
    <property type="entry name" value="G-PROTEIN COUPLED RECEPTOR 148-RELATED"/>
    <property type="match status" value="1"/>
</dbReference>
<feature type="domain" description="G-protein coupled receptors family 1 profile" evidence="6">
    <location>
        <begin position="88"/>
        <end position="344"/>
    </location>
</feature>
<feature type="transmembrane region" description="Helical" evidence="5">
    <location>
        <begin position="133"/>
        <end position="153"/>
    </location>
</feature>
<sequence>MDGKTKPSAKEYFYSLDDLSLSLLCTFGSWYNSSGRGKRPSPLSENTNTTSHTPVELFALEWQVFLPPQQMRGIYVCPLLGFLAVSLVTPVILTRILTSTELRRQTRYLLLANALLSDLLFLSVYMLSTCLNAAGVIMSEWACATLLFLMGVLYSGGILTAKAMVLDTLLAVLVPLRYLSLWPVYRTRFAIGAIWIVGMFIPAASVGSFLWYHSSGPCALQICSLPLLLALAVSHSKPLQVSMLLTVTAVLLILLLVFSGYLVLCCRTRNSGVWRGERSSRARGTFLIHYLNLFLSVCPMLVLVIELLLYSNNSLLDLRVTLWVSLIVCNVLLVLPKALAPYLYGLRYRDLCGALQKTFRIRRPPTVATVM</sequence>
<keyword evidence="3 5" id="KW-1133">Transmembrane helix</keyword>
<accession>A0A6J2VBM4</accession>
<feature type="transmembrane region" description="Helical" evidence="5">
    <location>
        <begin position="108"/>
        <end position="127"/>
    </location>
</feature>
<name>A0A6J2VBM4_CHACN</name>
<protein>
    <submittedName>
        <fullName evidence="8">Probable G-protein coupled receptor 148</fullName>
    </submittedName>
</protein>
<evidence type="ECO:0000256" key="1">
    <source>
        <dbReference type="ARBA" id="ARBA00004370"/>
    </source>
</evidence>
<gene>
    <name evidence="8" type="primary">LOC115811296</name>
</gene>
<dbReference type="PROSITE" id="PS50262">
    <property type="entry name" value="G_PROTEIN_RECEP_F1_2"/>
    <property type="match status" value="1"/>
</dbReference>
<dbReference type="InParanoid" id="A0A6J2VBM4"/>
<feature type="transmembrane region" description="Helical" evidence="5">
    <location>
        <begin position="191"/>
        <end position="211"/>
    </location>
</feature>
<keyword evidence="7" id="KW-1185">Reference proteome</keyword>
<evidence type="ECO:0000256" key="4">
    <source>
        <dbReference type="ARBA" id="ARBA00023136"/>
    </source>
</evidence>
<keyword evidence="4 5" id="KW-0472">Membrane</keyword>
<dbReference type="GO" id="GO:0016020">
    <property type="term" value="C:membrane"/>
    <property type="evidence" value="ECO:0007669"/>
    <property type="project" value="UniProtKB-SubCell"/>
</dbReference>
<feature type="transmembrane region" description="Helical" evidence="5">
    <location>
        <begin position="73"/>
        <end position="96"/>
    </location>
</feature>
<evidence type="ECO:0000259" key="6">
    <source>
        <dbReference type="PROSITE" id="PS50262"/>
    </source>
</evidence>
<dbReference type="CDD" id="cd00637">
    <property type="entry name" value="7tm_classA_rhodopsin-like"/>
    <property type="match status" value="1"/>
</dbReference>
<reference evidence="8" key="1">
    <citation type="submission" date="2025-08" db="UniProtKB">
        <authorList>
            <consortium name="RefSeq"/>
        </authorList>
    </citation>
    <scope>IDENTIFICATION</scope>
</reference>
<dbReference type="AlphaFoldDB" id="A0A6J2VBM4"/>
<evidence type="ECO:0000256" key="2">
    <source>
        <dbReference type="ARBA" id="ARBA00022692"/>
    </source>
</evidence>
<organism evidence="7 8">
    <name type="scientific">Chanos chanos</name>
    <name type="common">Milkfish</name>
    <name type="synonym">Mugil chanos</name>
    <dbReference type="NCBI Taxonomy" id="29144"/>
    <lineage>
        <taxon>Eukaryota</taxon>
        <taxon>Metazoa</taxon>
        <taxon>Chordata</taxon>
        <taxon>Craniata</taxon>
        <taxon>Vertebrata</taxon>
        <taxon>Euteleostomi</taxon>
        <taxon>Actinopterygii</taxon>
        <taxon>Neopterygii</taxon>
        <taxon>Teleostei</taxon>
        <taxon>Ostariophysi</taxon>
        <taxon>Gonorynchiformes</taxon>
        <taxon>Chanidae</taxon>
        <taxon>Chanos</taxon>
    </lineage>
</organism>
<feature type="transmembrane region" description="Helical" evidence="5">
    <location>
        <begin position="287"/>
        <end position="310"/>
    </location>
</feature>
<dbReference type="PANTHER" id="PTHR26451">
    <property type="entry name" value="G_PROTEIN_RECEP_F1_2 DOMAIN-CONTAINING PROTEIN"/>
    <property type="match status" value="1"/>
</dbReference>
<evidence type="ECO:0000313" key="8">
    <source>
        <dbReference type="RefSeq" id="XP_030629307.1"/>
    </source>
</evidence>
<dbReference type="InterPro" id="IPR017452">
    <property type="entry name" value="GPCR_Rhodpsn_7TM"/>
</dbReference>
<evidence type="ECO:0000256" key="5">
    <source>
        <dbReference type="SAM" id="Phobius"/>
    </source>
</evidence>
<dbReference type="SUPFAM" id="SSF81321">
    <property type="entry name" value="Family A G protein-coupled receptor-like"/>
    <property type="match status" value="1"/>
</dbReference>
<evidence type="ECO:0000256" key="3">
    <source>
        <dbReference type="ARBA" id="ARBA00022989"/>
    </source>
</evidence>
<dbReference type="Proteomes" id="UP000504632">
    <property type="component" value="Chromosome 5"/>
</dbReference>
<dbReference type="GeneID" id="115811296"/>
<dbReference type="OrthoDB" id="8856247at2759"/>
<comment type="subcellular location">
    <subcellularLocation>
        <location evidence="1">Membrane</location>
    </subcellularLocation>
</comment>